<evidence type="ECO:0000313" key="2">
    <source>
        <dbReference type="EMBL" id="QHI68484.1"/>
    </source>
</evidence>
<dbReference type="EMBL" id="CP047593">
    <property type="protein sequence ID" value="QHI68484.1"/>
    <property type="molecule type" value="Genomic_DNA"/>
</dbReference>
<dbReference type="InterPro" id="IPR053161">
    <property type="entry name" value="Ulvan_degrading_GH"/>
</dbReference>
<name>A0A6P1M7E9_9BACT</name>
<gene>
    <name evidence="2" type="ORF">GT409_03115</name>
</gene>
<dbReference type="AlphaFoldDB" id="A0A6P1M7E9"/>
<dbReference type="KEGG" id="taer:GT409_03115"/>
<proteinExistence type="predicted"/>
<evidence type="ECO:0000256" key="1">
    <source>
        <dbReference type="SAM" id="SignalP"/>
    </source>
</evidence>
<feature type="signal peptide" evidence="1">
    <location>
        <begin position="1"/>
        <end position="29"/>
    </location>
</feature>
<dbReference type="Proteomes" id="UP000464954">
    <property type="component" value="Chromosome"/>
</dbReference>
<evidence type="ECO:0000313" key="3">
    <source>
        <dbReference type="Proteomes" id="UP000464954"/>
    </source>
</evidence>
<keyword evidence="3" id="KW-1185">Reference proteome</keyword>
<evidence type="ECO:0008006" key="4">
    <source>
        <dbReference type="Google" id="ProtNLM"/>
    </source>
</evidence>
<sequence length="723" mass="80790">MKQRNVIKHLGPAFSALSAVLLNSTLAAADVVTSEDFKNPPNEYRVTQYQLNNQTLKKYPQYGIGGCMAFFYNELYRQGPTGPAKIGPLVDAAHASGCPVWLADDWGYPSGMAGGKVVAENPEYEVKGLTMLELSGAGTARTEYTLPADLYDIAYACIVPVEDGQPVLTEARKITVEQRQFSFEGIAGDWQVRIFARYVRDKDVQAQSTMPQFGHTGRYPDLMNREAIARFIAHMHEPILAQITDPSQKVEGFYCNEPNLMQTHWTRAYDAPYACVPWTDKLPARFKEMHGYDLYSVLPHLFEGGDDNARRARIHFRQAVAALLTDSFSKQIRQWCNARGIKSSGHFLLNEYLSMHVQGYGDMMKFVSEFDVPALDIPIPNPDQFETFEYQQSRFFSSVAAWKERDMTLMLLDPIIGGYGLKRLSPDLPLLINSVNMAAFHGVNMFTSYLPLDPKKKKDAKGRDTSAKGYTKAEYRFLNEYTGRITQVLRGARREAGVGLYYPIAMFQADLLASDKFWPQIRDQYTVRQHAWDQTEKALLDGDMEYMIVHPEGVAAADIADGRIIIGSGSYHTLVMPQLEFLPLAVGEQLKRFELSGGKVIWVDQIPRGAEHAENDLALQATLKNKRVSPVGELASTITASYSSEFDLTFSPGTEQLTVGRFHKDGRLVYLLVNRKQEAISVNVNGGAESVQVLDPSTGEIRTETLPVALPIGGIRAMLLIAE</sequence>
<accession>A0A6P1M7E9</accession>
<organism evidence="2 3">
    <name type="scientific">Tichowtungia aerotolerans</name>
    <dbReference type="NCBI Taxonomy" id="2697043"/>
    <lineage>
        <taxon>Bacteria</taxon>
        <taxon>Pseudomonadati</taxon>
        <taxon>Kiritimatiellota</taxon>
        <taxon>Tichowtungiia</taxon>
        <taxon>Tichowtungiales</taxon>
        <taxon>Tichowtungiaceae</taxon>
        <taxon>Tichowtungia</taxon>
    </lineage>
</organism>
<dbReference type="RefSeq" id="WP_160626850.1">
    <property type="nucleotide sequence ID" value="NZ_CP047593.1"/>
</dbReference>
<dbReference type="PANTHER" id="PTHR36848:SF2">
    <property type="entry name" value="SECRETED PROTEIN"/>
    <property type="match status" value="1"/>
</dbReference>
<dbReference type="PANTHER" id="PTHR36848">
    <property type="entry name" value="DNA-BINDING PROTEIN (PUTATIVE SECRETED PROTEIN)-RELATED"/>
    <property type="match status" value="1"/>
</dbReference>
<reference evidence="2 3" key="1">
    <citation type="submission" date="2020-01" db="EMBL/GenBank/DDBJ databases">
        <title>Ponticoccus aerotolerans gen. nov., sp. nov., an anaerobic bacterium and proposal of Ponticoccusceae fam. nov., Ponticoccusles ord. nov. and Ponticoccuse classis nov. in the phylum Kiritimatiellaeota.</title>
        <authorList>
            <person name="Zhou L.Y."/>
            <person name="Du Z.J."/>
        </authorList>
    </citation>
    <scope>NUCLEOTIDE SEQUENCE [LARGE SCALE GENOMIC DNA]</scope>
    <source>
        <strain evidence="2 3">S-5007</strain>
    </source>
</reference>
<protein>
    <recommendedName>
        <fullName evidence="4">Glycoside hydrolase</fullName>
    </recommendedName>
</protein>
<feature type="chain" id="PRO_5027103512" description="Glycoside hydrolase" evidence="1">
    <location>
        <begin position="30"/>
        <end position="723"/>
    </location>
</feature>
<keyword evidence="1" id="KW-0732">Signal</keyword>